<gene>
    <name evidence="2" type="ORF">KUH32_05795</name>
</gene>
<sequence>MTDDPIRRHVLGDGAVCVTVLSMGAAVQDWQVGGRRMVLGYADPEDYRANPMSMGVICGRVANRIGGARFALDGRDWVLPANDGRNHLHGGPRGFGRRNWAMETDGDNAVRMTLHSPDGDMGYPGALDVTVVLRLSGHALTWDMTAIPDRVTPVNLAQHLYFSLGVATVHDLSLRVDADGFTPTAPDLVPTGQILPVRGRTDFRQARRLAEADPQRLGHDGNFVLRGNADPAAEATAPDGVRLRLRTDQPGLQVYMSNSLRSYGTPLPGQRHDRFAALCLEAQGFPDAVNQPGFPSILCSPDQPYRQVTTVEIAPAQK</sequence>
<comment type="caution">
    <text evidence="2">The sequence shown here is derived from an EMBL/GenBank/DDBJ whole genome shotgun (WGS) entry which is preliminary data.</text>
</comment>
<dbReference type="CDD" id="cd09019">
    <property type="entry name" value="galactose_mutarotase_like"/>
    <property type="match status" value="1"/>
</dbReference>
<organism evidence="2 3">
    <name type="scientific">Thalassococcus arenae</name>
    <dbReference type="NCBI Taxonomy" id="2851652"/>
    <lineage>
        <taxon>Bacteria</taxon>
        <taxon>Pseudomonadati</taxon>
        <taxon>Pseudomonadota</taxon>
        <taxon>Alphaproteobacteria</taxon>
        <taxon>Rhodobacterales</taxon>
        <taxon>Roseobacteraceae</taxon>
        <taxon>Thalassococcus</taxon>
    </lineage>
</organism>
<dbReference type="InterPro" id="IPR008183">
    <property type="entry name" value="Aldose_1/G6P_1-epimerase"/>
</dbReference>
<dbReference type="PANTHER" id="PTHR10091:SF0">
    <property type="entry name" value="GALACTOSE MUTAROTASE"/>
    <property type="match status" value="1"/>
</dbReference>
<dbReference type="Proteomes" id="UP001166293">
    <property type="component" value="Unassembled WGS sequence"/>
</dbReference>
<evidence type="ECO:0000313" key="2">
    <source>
        <dbReference type="EMBL" id="MBV2359275.1"/>
    </source>
</evidence>
<dbReference type="RefSeq" id="WP_217777096.1">
    <property type="nucleotide sequence ID" value="NZ_JAHRWL010000001.1"/>
</dbReference>
<name>A0ABS6N5I3_9RHOB</name>
<evidence type="ECO:0000313" key="3">
    <source>
        <dbReference type="Proteomes" id="UP001166293"/>
    </source>
</evidence>
<proteinExistence type="inferred from homology"/>
<keyword evidence="3" id="KW-1185">Reference proteome</keyword>
<dbReference type="Pfam" id="PF01263">
    <property type="entry name" value="Aldose_epim"/>
    <property type="match status" value="1"/>
</dbReference>
<dbReference type="InterPro" id="IPR047215">
    <property type="entry name" value="Galactose_mutarotase-like"/>
</dbReference>
<dbReference type="EMBL" id="JAHRWL010000001">
    <property type="protein sequence ID" value="MBV2359275.1"/>
    <property type="molecule type" value="Genomic_DNA"/>
</dbReference>
<comment type="similarity">
    <text evidence="1">Belongs to the aldose epimerase family.</text>
</comment>
<evidence type="ECO:0000256" key="1">
    <source>
        <dbReference type="ARBA" id="ARBA00006206"/>
    </source>
</evidence>
<reference evidence="2" key="1">
    <citation type="submission" date="2021-06" db="EMBL/GenBank/DDBJ databases">
        <title>Thalassococcus sp. CAU 1522 isolated from sea sand, Republic of Korea.</title>
        <authorList>
            <person name="Kim W."/>
        </authorList>
    </citation>
    <scope>NUCLEOTIDE SEQUENCE</scope>
    <source>
        <strain evidence="2">CAU 1522</strain>
    </source>
</reference>
<accession>A0ABS6N5I3</accession>
<dbReference type="PANTHER" id="PTHR10091">
    <property type="entry name" value="ALDOSE-1-EPIMERASE"/>
    <property type="match status" value="1"/>
</dbReference>
<protein>
    <submittedName>
        <fullName evidence="2">Galactose mutarotase</fullName>
    </submittedName>
</protein>